<proteinExistence type="predicted"/>
<dbReference type="KEGG" id="masz:C9I28_02385"/>
<dbReference type="OrthoDB" id="9130661at2"/>
<dbReference type="AlphaFoldDB" id="A0A2R4C508"/>
<keyword evidence="5" id="KW-0282">Flagellum</keyword>
<keyword evidence="5" id="KW-0966">Cell projection</keyword>
<sequence length="197" mass="20819">MKKTILAVLASVSALGAVSAHAADGVPYMGVGVIASEHRYDTGFPTAGVTVSDDKKTEWGGKVFAGYQINPMWAVEGGYTSFGKGDADYTVAGVRGSAETKSESFYVAGKASYPVAEKVNVFGKLGVAHNRNEVSGNILGLTGKDEFSKNSVYAAVGADYAINEKVSMSLEYEHYGKTGIDYGRRKGGVSLNARYNF</sequence>
<evidence type="ECO:0000313" key="6">
    <source>
        <dbReference type="Proteomes" id="UP000240505"/>
    </source>
</evidence>
<feature type="chain" id="PRO_5015347241" evidence="3">
    <location>
        <begin position="23"/>
        <end position="197"/>
    </location>
</feature>
<keyword evidence="5" id="KW-0969">Cilium</keyword>
<organism evidence="5 6">
    <name type="scientific">Pseudoduganella armeniaca</name>
    <dbReference type="NCBI Taxonomy" id="2072590"/>
    <lineage>
        <taxon>Bacteria</taxon>
        <taxon>Pseudomonadati</taxon>
        <taxon>Pseudomonadota</taxon>
        <taxon>Betaproteobacteria</taxon>
        <taxon>Burkholderiales</taxon>
        <taxon>Oxalobacteraceae</taxon>
        <taxon>Telluria group</taxon>
        <taxon>Pseudoduganella</taxon>
    </lineage>
</organism>
<dbReference type="RefSeq" id="WP_107140044.1">
    <property type="nucleotide sequence ID" value="NZ_CP028324.1"/>
</dbReference>
<dbReference type="InterPro" id="IPR011250">
    <property type="entry name" value="OMP/PagP_B-barrel"/>
</dbReference>
<evidence type="ECO:0000259" key="4">
    <source>
        <dbReference type="Pfam" id="PF13505"/>
    </source>
</evidence>
<dbReference type="Pfam" id="PF13505">
    <property type="entry name" value="OMP_b-brl"/>
    <property type="match status" value="1"/>
</dbReference>
<evidence type="ECO:0000256" key="2">
    <source>
        <dbReference type="ARBA" id="ARBA00022729"/>
    </source>
</evidence>
<reference evidence="5 6" key="1">
    <citation type="submission" date="2018-03" db="EMBL/GenBank/DDBJ databases">
        <title>Massilia armeniaca sp. nov., isolated from desert soil.</title>
        <authorList>
            <person name="Huang H."/>
            <person name="Ren M."/>
        </authorList>
    </citation>
    <scope>NUCLEOTIDE SEQUENCE [LARGE SCALE GENOMIC DNA]</scope>
    <source>
        <strain evidence="5 6">ZMN-3</strain>
    </source>
</reference>
<dbReference type="Proteomes" id="UP000240505">
    <property type="component" value="Chromosome"/>
</dbReference>
<feature type="domain" description="Outer membrane protein beta-barrel" evidence="4">
    <location>
        <begin position="11"/>
        <end position="197"/>
    </location>
</feature>
<dbReference type="Gene3D" id="2.40.160.20">
    <property type="match status" value="1"/>
</dbReference>
<dbReference type="GO" id="GO:0009279">
    <property type="term" value="C:cell outer membrane"/>
    <property type="evidence" value="ECO:0007669"/>
    <property type="project" value="UniProtKB-SubCell"/>
</dbReference>
<evidence type="ECO:0000256" key="3">
    <source>
        <dbReference type="SAM" id="SignalP"/>
    </source>
</evidence>
<accession>A0A2R4C508</accession>
<gene>
    <name evidence="5" type="ORF">C9I28_02385</name>
</gene>
<name>A0A2R4C508_9BURK</name>
<feature type="signal peptide" evidence="3">
    <location>
        <begin position="1"/>
        <end position="22"/>
    </location>
</feature>
<dbReference type="SUPFAM" id="SSF56925">
    <property type="entry name" value="OMPA-like"/>
    <property type="match status" value="1"/>
</dbReference>
<evidence type="ECO:0000256" key="1">
    <source>
        <dbReference type="ARBA" id="ARBA00004442"/>
    </source>
</evidence>
<comment type="subcellular location">
    <subcellularLocation>
        <location evidence="1">Cell outer membrane</location>
    </subcellularLocation>
</comment>
<protein>
    <submittedName>
        <fullName evidence="5">Flagellar motor protein MotB</fullName>
    </submittedName>
</protein>
<keyword evidence="2 3" id="KW-0732">Signal</keyword>
<evidence type="ECO:0000313" key="5">
    <source>
        <dbReference type="EMBL" id="AVR94693.1"/>
    </source>
</evidence>
<keyword evidence="6" id="KW-1185">Reference proteome</keyword>
<dbReference type="EMBL" id="CP028324">
    <property type="protein sequence ID" value="AVR94693.1"/>
    <property type="molecule type" value="Genomic_DNA"/>
</dbReference>
<dbReference type="InterPro" id="IPR027385">
    <property type="entry name" value="Beta-barrel_OMP"/>
</dbReference>